<accession>R8BP33</accession>
<dbReference type="OrthoDB" id="6419443at2759"/>
<reference evidence="2" key="1">
    <citation type="journal article" date="2013" name="Genome Announc.">
        <title>Draft genome sequence of the ascomycete Phaeoacremonium aleophilum strain UCR-PA7, a causal agent of the esca disease complex in grapevines.</title>
        <authorList>
            <person name="Blanco-Ulate B."/>
            <person name="Rolshausen P."/>
            <person name="Cantu D."/>
        </authorList>
    </citation>
    <scope>NUCLEOTIDE SEQUENCE [LARGE SCALE GENOMIC DNA]</scope>
    <source>
        <strain evidence="2">UCR-PA7</strain>
    </source>
</reference>
<dbReference type="InterPro" id="IPR021463">
    <property type="entry name" value="Methyltransf_34"/>
</dbReference>
<dbReference type="Proteomes" id="UP000014074">
    <property type="component" value="Unassembled WGS sequence"/>
</dbReference>
<dbReference type="EMBL" id="KB933044">
    <property type="protein sequence ID" value="EOO01045.1"/>
    <property type="molecule type" value="Genomic_DNA"/>
</dbReference>
<dbReference type="RefSeq" id="XP_007914203.1">
    <property type="nucleotide sequence ID" value="XM_007916012.1"/>
</dbReference>
<dbReference type="AlphaFoldDB" id="R8BP33"/>
<evidence type="ECO:0008006" key="3">
    <source>
        <dbReference type="Google" id="ProtNLM"/>
    </source>
</evidence>
<name>R8BP33_PHAM7</name>
<sequence length="283" mass="30871">MRSTLQEVKQALFNRDFDKAFGSEEYLEVYAARWSPTRALCYAAVLAGIRGHLEGICTKVEDGRLRRFKSLLIGGGAAEVVAVGDCLSQTPDMQADITLLDSAPWEGVIKKLHAGLTTAPPLSKYASEATRAANAALVPSANLTSIFTQQDILAVSKDKISELVGSGPLLITLLFTLNELFTSGGIGKTSTFLLNLTAAAPPDSLLLVVDSPGSYSEAAVGKESKRYPMQWLLDKVLLGTEAWTKVESHDSLWFRLSQSLSYPIPLEDMRYQMHLYRVTKPSD</sequence>
<gene>
    <name evidence="1" type="ORF">UCRPA7_3450</name>
</gene>
<protein>
    <recommendedName>
        <fullName evidence="3">25S rRNA (Uridine(2843)-N(3))-methyltransferase</fullName>
    </recommendedName>
</protein>
<evidence type="ECO:0000313" key="2">
    <source>
        <dbReference type="Proteomes" id="UP000014074"/>
    </source>
</evidence>
<organism evidence="1 2">
    <name type="scientific">Phaeoacremonium minimum (strain UCR-PA7)</name>
    <name type="common">Esca disease fungus</name>
    <name type="synonym">Togninia minima</name>
    <dbReference type="NCBI Taxonomy" id="1286976"/>
    <lineage>
        <taxon>Eukaryota</taxon>
        <taxon>Fungi</taxon>
        <taxon>Dikarya</taxon>
        <taxon>Ascomycota</taxon>
        <taxon>Pezizomycotina</taxon>
        <taxon>Sordariomycetes</taxon>
        <taxon>Sordariomycetidae</taxon>
        <taxon>Togniniales</taxon>
        <taxon>Togniniaceae</taxon>
        <taxon>Phaeoacremonium</taxon>
    </lineage>
</organism>
<keyword evidence="2" id="KW-1185">Reference proteome</keyword>
<dbReference type="eggNOG" id="ENOG502QR34">
    <property type="taxonomic scope" value="Eukaryota"/>
</dbReference>
<dbReference type="Pfam" id="PF11312">
    <property type="entry name" value="Methyltransf_34"/>
    <property type="match status" value="1"/>
</dbReference>
<evidence type="ECO:0000313" key="1">
    <source>
        <dbReference type="EMBL" id="EOO01045.1"/>
    </source>
</evidence>
<proteinExistence type="predicted"/>
<dbReference type="GeneID" id="19323801"/>
<dbReference type="HOGENOM" id="CLU_028833_0_0_1"/>
<dbReference type="KEGG" id="tmn:UCRPA7_3450"/>